<evidence type="ECO:0000313" key="3">
    <source>
        <dbReference type="Proteomes" id="UP001164693"/>
    </source>
</evidence>
<protein>
    <recommendedName>
        <fullName evidence="4">Phosphatidylcholine synthase</fullName>
    </recommendedName>
</protein>
<feature type="transmembrane region" description="Helical" evidence="1">
    <location>
        <begin position="51"/>
        <end position="71"/>
    </location>
</feature>
<keyword evidence="1" id="KW-0812">Transmembrane</keyword>
<gene>
    <name evidence="2" type="ORF">M6B22_19750</name>
</gene>
<feature type="transmembrane region" description="Helical" evidence="1">
    <location>
        <begin position="139"/>
        <end position="158"/>
    </location>
</feature>
<keyword evidence="1" id="KW-0472">Membrane</keyword>
<feature type="transmembrane region" description="Helical" evidence="1">
    <location>
        <begin position="164"/>
        <end position="182"/>
    </location>
</feature>
<feature type="transmembrane region" description="Helical" evidence="1">
    <location>
        <begin position="194"/>
        <end position="213"/>
    </location>
</feature>
<name>A0ABY7JW03_9ACTN</name>
<organism evidence="2 3">
    <name type="scientific">Jatrophihabitans cynanchi</name>
    <dbReference type="NCBI Taxonomy" id="2944128"/>
    <lineage>
        <taxon>Bacteria</taxon>
        <taxon>Bacillati</taxon>
        <taxon>Actinomycetota</taxon>
        <taxon>Actinomycetes</taxon>
        <taxon>Jatrophihabitantales</taxon>
        <taxon>Jatrophihabitantaceae</taxon>
        <taxon>Jatrophihabitans</taxon>
    </lineage>
</organism>
<dbReference type="Gene3D" id="1.20.120.1760">
    <property type="match status" value="1"/>
</dbReference>
<proteinExistence type="predicted"/>
<feature type="transmembrane region" description="Helical" evidence="1">
    <location>
        <begin position="83"/>
        <end position="101"/>
    </location>
</feature>
<evidence type="ECO:0000256" key="1">
    <source>
        <dbReference type="SAM" id="Phobius"/>
    </source>
</evidence>
<dbReference type="InterPro" id="IPR043130">
    <property type="entry name" value="CDP-OH_PTrfase_TM_dom"/>
</dbReference>
<evidence type="ECO:0008006" key="4">
    <source>
        <dbReference type="Google" id="ProtNLM"/>
    </source>
</evidence>
<accession>A0ABY7JW03</accession>
<dbReference type="RefSeq" id="WP_269443273.1">
    <property type="nucleotide sequence ID" value="NZ_CP097463.1"/>
</dbReference>
<sequence>MNTNPASREAAECSRTQVRQAWAVHVFTTLGIVACMLALRDVLTGRPERAIIWLLVTLLIDGVDGPIARALEVERRVPRIDGFMLDLIIDYVACVVVPAAFMWEFKVVPQNNFGVAVLCVMVFTSAIWFARKDMMTDDFWFRGFPAAWNIVAPLLFLMDARTSVGAVLTLVLSVLSLTNMPFPHIARARYLRPFTAVGATVWIGGIVAGTFAYPGHPHYVRILLHLGSAYFVALSGIRALHDYRAKRAVPEAG</sequence>
<feature type="transmembrane region" description="Helical" evidence="1">
    <location>
        <begin position="113"/>
        <end position="130"/>
    </location>
</feature>
<keyword evidence="1" id="KW-1133">Transmembrane helix</keyword>
<feature type="transmembrane region" description="Helical" evidence="1">
    <location>
        <begin position="219"/>
        <end position="237"/>
    </location>
</feature>
<dbReference type="Proteomes" id="UP001164693">
    <property type="component" value="Chromosome"/>
</dbReference>
<keyword evidence="3" id="KW-1185">Reference proteome</keyword>
<evidence type="ECO:0000313" key="2">
    <source>
        <dbReference type="EMBL" id="WAX56739.1"/>
    </source>
</evidence>
<dbReference type="EMBL" id="CP097463">
    <property type="protein sequence ID" value="WAX56739.1"/>
    <property type="molecule type" value="Genomic_DNA"/>
</dbReference>
<reference evidence="2" key="1">
    <citation type="submission" date="2022-05" db="EMBL/GenBank/DDBJ databases">
        <title>Jatrophihabitans sp. SB3-54 whole genome sequence.</title>
        <authorList>
            <person name="Suh M.K."/>
            <person name="Eom M.K."/>
            <person name="Kim J.S."/>
            <person name="Kim H.S."/>
            <person name="Do H.E."/>
            <person name="Shin Y.K."/>
            <person name="Lee J.-S."/>
        </authorList>
    </citation>
    <scope>NUCLEOTIDE SEQUENCE</scope>
    <source>
        <strain evidence="2">SB3-54</strain>
    </source>
</reference>
<feature type="transmembrane region" description="Helical" evidence="1">
    <location>
        <begin position="21"/>
        <end position="39"/>
    </location>
</feature>